<feature type="binding site" evidence="5">
    <location>
        <position position="82"/>
    </location>
    <ligand>
        <name>Mg(2+)</name>
        <dbReference type="ChEBI" id="CHEBI:18420"/>
        <label>1</label>
        <note>catalytic</note>
    </ligand>
</feature>
<keyword evidence="2 5" id="KW-0479">Metal-binding</keyword>
<evidence type="ECO:0000256" key="2">
    <source>
        <dbReference type="ARBA" id="ARBA00022723"/>
    </source>
</evidence>
<evidence type="ECO:0000313" key="6">
    <source>
        <dbReference type="EMBL" id="RZO26580.1"/>
    </source>
</evidence>
<protein>
    <submittedName>
        <fullName evidence="6">Inositol monophosphatase</fullName>
    </submittedName>
</protein>
<dbReference type="PRINTS" id="PR00377">
    <property type="entry name" value="IMPHPHTASES"/>
</dbReference>
<dbReference type="PROSITE" id="PS00629">
    <property type="entry name" value="IMP_1"/>
    <property type="match status" value="1"/>
</dbReference>
<feature type="binding site" evidence="5">
    <location>
        <position position="207"/>
    </location>
    <ligand>
        <name>Mg(2+)</name>
        <dbReference type="ChEBI" id="CHEBI:18420"/>
        <label>1</label>
        <note>catalytic</note>
    </ligand>
</feature>
<comment type="caution">
    <text evidence="6">The sequence shown here is derived from an EMBL/GenBank/DDBJ whole genome shotgun (WGS) entry which is preliminary data.</text>
</comment>
<name>A0A520MZB7_9GAMM</name>
<dbReference type="SUPFAM" id="SSF56655">
    <property type="entry name" value="Carbohydrate phosphatase"/>
    <property type="match status" value="1"/>
</dbReference>
<comment type="similarity">
    <text evidence="1">Belongs to the inositol monophosphatase superfamily.</text>
</comment>
<comment type="cofactor">
    <cofactor evidence="5">
        <name>Mg(2+)</name>
        <dbReference type="ChEBI" id="CHEBI:18420"/>
    </cofactor>
</comment>
<dbReference type="Pfam" id="PF00459">
    <property type="entry name" value="Inositol_P"/>
    <property type="match status" value="1"/>
</dbReference>
<evidence type="ECO:0000256" key="5">
    <source>
        <dbReference type="PIRSR" id="PIRSR600760-2"/>
    </source>
</evidence>
<dbReference type="InterPro" id="IPR020583">
    <property type="entry name" value="Inositol_monoP_metal-BS"/>
</dbReference>
<dbReference type="Gene3D" id="3.30.540.10">
    <property type="entry name" value="Fructose-1,6-Bisphosphatase, subunit A, domain 1"/>
    <property type="match status" value="1"/>
</dbReference>
<dbReference type="AlphaFoldDB" id="A0A520MZB7"/>
<evidence type="ECO:0000256" key="3">
    <source>
        <dbReference type="ARBA" id="ARBA00022801"/>
    </source>
</evidence>
<evidence type="ECO:0000313" key="7">
    <source>
        <dbReference type="Proteomes" id="UP000315825"/>
    </source>
</evidence>
<feature type="binding site" evidence="5">
    <location>
        <position position="84"/>
    </location>
    <ligand>
        <name>Mg(2+)</name>
        <dbReference type="ChEBI" id="CHEBI:18420"/>
        <label>1</label>
        <note>catalytic</note>
    </ligand>
</feature>
<gene>
    <name evidence="6" type="ORF">EVA92_02215</name>
</gene>
<dbReference type="GO" id="GO:0006020">
    <property type="term" value="P:inositol metabolic process"/>
    <property type="evidence" value="ECO:0007669"/>
    <property type="project" value="TreeGrafter"/>
</dbReference>
<dbReference type="GO" id="GO:0007165">
    <property type="term" value="P:signal transduction"/>
    <property type="evidence" value="ECO:0007669"/>
    <property type="project" value="TreeGrafter"/>
</dbReference>
<proteinExistence type="inferred from homology"/>
<dbReference type="GO" id="GO:0046872">
    <property type="term" value="F:metal ion binding"/>
    <property type="evidence" value="ECO:0007669"/>
    <property type="project" value="UniProtKB-KW"/>
</dbReference>
<evidence type="ECO:0000256" key="1">
    <source>
        <dbReference type="ARBA" id="ARBA00009759"/>
    </source>
</evidence>
<keyword evidence="4 5" id="KW-0460">Magnesium</keyword>
<sequence length="241" mass="26746">MESSALLEIAKEAALAAGKFLVNKKNSLKKVSSEIGRDIKLELDLETELLIKKHLEQTEINILGEETGLATLNEENLMWVIDPLDGTSNYFRGLPACCVSIALLNKDEAFIGVIYDFNEGDLYYSLKGEGAFKNGEKITVSEISSKEKASLTTGIPFSKDIEMTQEYIEFLRPWKKVRMFGSAALSCAYVASGKCDFYHEKGVYLWDFAAGISLVQEAGGNVQSKEIDDNRYEVIITNGKL</sequence>
<keyword evidence="3" id="KW-0378">Hydrolase</keyword>
<reference evidence="6 7" key="1">
    <citation type="submission" date="2019-02" db="EMBL/GenBank/DDBJ databases">
        <title>Prokaryotic population dynamics and viral predation in marine succession experiment using metagenomics: the confinement effect.</title>
        <authorList>
            <person name="Haro-Moreno J.M."/>
            <person name="Rodriguez-Valera F."/>
            <person name="Lopez-Perez M."/>
        </authorList>
    </citation>
    <scope>NUCLEOTIDE SEQUENCE [LARGE SCALE GENOMIC DNA]</scope>
    <source>
        <strain evidence="6">MED-G159</strain>
    </source>
</reference>
<dbReference type="PANTHER" id="PTHR20854:SF4">
    <property type="entry name" value="INOSITOL-1-MONOPHOSPHATASE-RELATED"/>
    <property type="match status" value="1"/>
</dbReference>
<feature type="binding site" evidence="5">
    <location>
        <position position="65"/>
    </location>
    <ligand>
        <name>Mg(2+)</name>
        <dbReference type="ChEBI" id="CHEBI:18420"/>
        <label>1</label>
        <note>catalytic</note>
    </ligand>
</feature>
<dbReference type="InterPro" id="IPR000760">
    <property type="entry name" value="Inositol_monophosphatase-like"/>
</dbReference>
<evidence type="ECO:0000256" key="4">
    <source>
        <dbReference type="ARBA" id="ARBA00022842"/>
    </source>
</evidence>
<dbReference type="Gene3D" id="3.40.190.80">
    <property type="match status" value="1"/>
</dbReference>
<dbReference type="GO" id="GO:0008934">
    <property type="term" value="F:inositol monophosphate 1-phosphatase activity"/>
    <property type="evidence" value="ECO:0007669"/>
    <property type="project" value="TreeGrafter"/>
</dbReference>
<feature type="binding site" evidence="5">
    <location>
        <position position="85"/>
    </location>
    <ligand>
        <name>Mg(2+)</name>
        <dbReference type="ChEBI" id="CHEBI:18420"/>
        <label>1</label>
        <note>catalytic</note>
    </ligand>
</feature>
<dbReference type="Proteomes" id="UP000315825">
    <property type="component" value="Unassembled WGS sequence"/>
</dbReference>
<dbReference type="EMBL" id="SHBE01000003">
    <property type="protein sequence ID" value="RZO26580.1"/>
    <property type="molecule type" value="Genomic_DNA"/>
</dbReference>
<organism evidence="6 7">
    <name type="scientific">SAR86 cluster bacterium</name>
    <dbReference type="NCBI Taxonomy" id="2030880"/>
    <lineage>
        <taxon>Bacteria</taxon>
        <taxon>Pseudomonadati</taxon>
        <taxon>Pseudomonadota</taxon>
        <taxon>Gammaproteobacteria</taxon>
        <taxon>SAR86 cluster</taxon>
    </lineage>
</organism>
<accession>A0A520MZB7</accession>
<dbReference type="PANTHER" id="PTHR20854">
    <property type="entry name" value="INOSITOL MONOPHOSPHATASE"/>
    <property type="match status" value="1"/>
</dbReference>